<evidence type="ECO:0000256" key="9">
    <source>
        <dbReference type="ARBA" id="ARBA00023065"/>
    </source>
</evidence>
<feature type="domain" description="TonB-dependent receptor-like beta-barrel" evidence="17">
    <location>
        <begin position="244"/>
        <end position="666"/>
    </location>
</feature>
<keyword evidence="3 14" id="KW-0813">Transport</keyword>
<dbReference type="InterPro" id="IPR000531">
    <property type="entry name" value="Beta-barrel_TonB"/>
</dbReference>
<dbReference type="AlphaFoldDB" id="A0A157SD97"/>
<keyword evidence="13 14" id="KW-0998">Cell outer membrane</keyword>
<dbReference type="InterPro" id="IPR010105">
    <property type="entry name" value="TonB_sidphr_rcpt"/>
</dbReference>
<evidence type="ECO:0000256" key="13">
    <source>
        <dbReference type="ARBA" id="ARBA00023237"/>
    </source>
</evidence>
<evidence type="ECO:0000256" key="16">
    <source>
        <dbReference type="SAM" id="SignalP"/>
    </source>
</evidence>
<dbReference type="GO" id="GO:0015891">
    <property type="term" value="P:siderophore transport"/>
    <property type="evidence" value="ECO:0007669"/>
    <property type="project" value="InterPro"/>
</dbReference>
<evidence type="ECO:0000256" key="11">
    <source>
        <dbReference type="ARBA" id="ARBA00023136"/>
    </source>
</evidence>
<keyword evidence="6 14" id="KW-0812">Transmembrane</keyword>
<feature type="signal peptide" evidence="16">
    <location>
        <begin position="1"/>
        <end position="22"/>
    </location>
</feature>
<dbReference type="Proteomes" id="UP000076848">
    <property type="component" value="Unassembled WGS sequence"/>
</dbReference>
<keyword evidence="12 19" id="KW-0675">Receptor</keyword>
<dbReference type="InterPro" id="IPR037066">
    <property type="entry name" value="Plug_dom_sf"/>
</dbReference>
<protein>
    <submittedName>
        <fullName evidence="19">TonB-dependent siderophore receptor</fullName>
    </submittedName>
</protein>
<evidence type="ECO:0000313" key="20">
    <source>
        <dbReference type="Proteomes" id="UP000076848"/>
    </source>
</evidence>
<dbReference type="SUPFAM" id="SSF56935">
    <property type="entry name" value="Porins"/>
    <property type="match status" value="1"/>
</dbReference>
<evidence type="ECO:0000313" key="19">
    <source>
        <dbReference type="EMBL" id="SAI68339.1"/>
    </source>
</evidence>
<evidence type="ECO:0000256" key="8">
    <source>
        <dbReference type="ARBA" id="ARBA00023004"/>
    </source>
</evidence>
<organism evidence="19 20">
    <name type="scientific">Bordetella ansorpii</name>
    <dbReference type="NCBI Taxonomy" id="288768"/>
    <lineage>
        <taxon>Bacteria</taxon>
        <taxon>Pseudomonadati</taxon>
        <taxon>Pseudomonadota</taxon>
        <taxon>Betaproteobacteria</taxon>
        <taxon>Burkholderiales</taxon>
        <taxon>Alcaligenaceae</taxon>
        <taxon>Bordetella</taxon>
    </lineage>
</organism>
<dbReference type="Pfam" id="PF07715">
    <property type="entry name" value="Plug"/>
    <property type="match status" value="1"/>
</dbReference>
<dbReference type="Gene3D" id="2.40.170.20">
    <property type="entry name" value="TonB-dependent receptor, beta-barrel domain"/>
    <property type="match status" value="1"/>
</dbReference>
<dbReference type="GO" id="GO:0009279">
    <property type="term" value="C:cell outer membrane"/>
    <property type="evidence" value="ECO:0007669"/>
    <property type="project" value="UniProtKB-SubCell"/>
</dbReference>
<dbReference type="InterPro" id="IPR012910">
    <property type="entry name" value="Plug_dom"/>
</dbReference>
<dbReference type="Gene3D" id="2.170.130.10">
    <property type="entry name" value="TonB-dependent receptor, plug domain"/>
    <property type="match status" value="1"/>
</dbReference>
<dbReference type="GO" id="GO:0038023">
    <property type="term" value="F:signaling receptor activity"/>
    <property type="evidence" value="ECO:0007669"/>
    <property type="project" value="InterPro"/>
</dbReference>
<feature type="domain" description="TonB-dependent receptor plug" evidence="18">
    <location>
        <begin position="53"/>
        <end position="159"/>
    </location>
</feature>
<keyword evidence="7 16" id="KW-0732">Signal</keyword>
<dbReference type="PROSITE" id="PS52016">
    <property type="entry name" value="TONB_DEPENDENT_REC_3"/>
    <property type="match status" value="1"/>
</dbReference>
<dbReference type="PANTHER" id="PTHR32552:SF68">
    <property type="entry name" value="FERRICHROME OUTER MEMBRANE TRANSPORTER_PHAGE RECEPTOR"/>
    <property type="match status" value="1"/>
</dbReference>
<keyword evidence="10 15" id="KW-0798">TonB box</keyword>
<accession>A0A157SD97</accession>
<evidence type="ECO:0000256" key="14">
    <source>
        <dbReference type="PROSITE-ProRule" id="PRU01360"/>
    </source>
</evidence>
<dbReference type="FunFam" id="2.170.130.10:FF:000001">
    <property type="entry name" value="Catecholate siderophore TonB-dependent receptor"/>
    <property type="match status" value="1"/>
</dbReference>
<evidence type="ECO:0000256" key="6">
    <source>
        <dbReference type="ARBA" id="ARBA00022692"/>
    </source>
</evidence>
<dbReference type="EMBL" id="FKIF01000003">
    <property type="protein sequence ID" value="SAI68339.1"/>
    <property type="molecule type" value="Genomic_DNA"/>
</dbReference>
<keyword evidence="8" id="KW-0408">Iron</keyword>
<dbReference type="PANTHER" id="PTHR32552">
    <property type="entry name" value="FERRICHROME IRON RECEPTOR-RELATED"/>
    <property type="match status" value="1"/>
</dbReference>
<feature type="chain" id="PRO_5007616128" evidence="16">
    <location>
        <begin position="23"/>
        <end position="697"/>
    </location>
</feature>
<dbReference type="RefSeq" id="WP_066126315.1">
    <property type="nucleotide sequence ID" value="NZ_FKIF01000003.1"/>
</dbReference>
<gene>
    <name evidence="19" type="primary">bfrH_3</name>
    <name evidence="19" type="ORF">SAMEA3906486_01967</name>
</gene>
<dbReference type="InterPro" id="IPR039426">
    <property type="entry name" value="TonB-dep_rcpt-like"/>
</dbReference>
<keyword evidence="11 14" id="KW-0472">Membrane</keyword>
<dbReference type="NCBIfam" id="TIGR01783">
    <property type="entry name" value="TonB-siderophor"/>
    <property type="match status" value="1"/>
</dbReference>
<comment type="similarity">
    <text evidence="2 14 15">Belongs to the TonB-dependent receptor family.</text>
</comment>
<proteinExistence type="inferred from homology"/>
<dbReference type="OrthoDB" id="127311at2"/>
<evidence type="ECO:0000259" key="17">
    <source>
        <dbReference type="Pfam" id="PF00593"/>
    </source>
</evidence>
<dbReference type="GO" id="GO:0015344">
    <property type="term" value="F:siderophore uptake transmembrane transporter activity"/>
    <property type="evidence" value="ECO:0007669"/>
    <property type="project" value="TreeGrafter"/>
</dbReference>
<sequence>MFRKTKLSLAISLLAAVPWAQAQAQATGNAGTQTLEAVTVTAQQGATKSLTPVVETPQAVTVIDREQMQAQGATSVQRATAYTAGVFSNQVGASNRFDYIVLRGFSDGSLGNTYLNGLKILGDTNSHSSLVVDPWFLDSVEVIRGPASVLYGQSSPGGIVALQTRKPAFDASREIELGFGDKHQAYAAFDINQPLESGDVAFRLAGKARRTDTQVDHVKEERYALMPSLTWRITPDTILDVMAYLHRDPEGGYHSGLPYEGTVVPYNGRKLSRGFFEGEPDADKYKRDQNLVGYGLEHRFNDRLSFRQNLQYLESEVELGQVYAYGWASPTTLNRYFSGSTEKLNALSVDNQFELRLATGPVAHTLLAGVDYQWRENDVRWPSGAYPAIDAFDPSYGASATAMYPPTREAHKLKQTGFYVQDIMAWENWRLSLGGRYDEVDIRSKNLDSGLTSRLNDSQVSSRAGLLYHFDSGFAPYVSYSTAFTPTNFVDAQGNLLEPMEGRQVEAGVKYQAPGARSTYAIAVFNIRQKNVATKNQPTDPYRAIGEIESEGVELEANTWLTSQFNVLASYTYNDARYRKSDDGNQGNRAVYAPKHLASVWADYHHTGALQGLNTALGVRYANGIVSDRANTHVLPSYTLLDLAVGYDFKALGVQGLSARLNVQNLLDKKYVAACNSLEFCYYGAERTVTLSMNYKF</sequence>
<keyword evidence="4 14" id="KW-1134">Transmembrane beta strand</keyword>
<name>A0A157SD97_9BORD</name>
<evidence type="ECO:0000256" key="12">
    <source>
        <dbReference type="ARBA" id="ARBA00023170"/>
    </source>
</evidence>
<dbReference type="CDD" id="cd01347">
    <property type="entry name" value="ligand_gated_channel"/>
    <property type="match status" value="1"/>
</dbReference>
<evidence type="ECO:0000256" key="2">
    <source>
        <dbReference type="ARBA" id="ARBA00009810"/>
    </source>
</evidence>
<evidence type="ECO:0000256" key="15">
    <source>
        <dbReference type="RuleBase" id="RU003357"/>
    </source>
</evidence>
<keyword evidence="5" id="KW-0410">Iron transport</keyword>
<evidence type="ECO:0000256" key="1">
    <source>
        <dbReference type="ARBA" id="ARBA00004571"/>
    </source>
</evidence>
<dbReference type="STRING" id="288768.SAMEA3906486_01967"/>
<reference evidence="19 20" key="1">
    <citation type="submission" date="2016-04" db="EMBL/GenBank/DDBJ databases">
        <authorList>
            <consortium name="Pathogen Informatics"/>
        </authorList>
    </citation>
    <scope>NUCLEOTIDE SEQUENCE [LARGE SCALE GENOMIC DNA]</scope>
    <source>
        <strain evidence="19 20">H050680373</strain>
    </source>
</reference>
<keyword evidence="20" id="KW-1185">Reference proteome</keyword>
<evidence type="ECO:0000256" key="10">
    <source>
        <dbReference type="ARBA" id="ARBA00023077"/>
    </source>
</evidence>
<evidence type="ECO:0000256" key="3">
    <source>
        <dbReference type="ARBA" id="ARBA00022448"/>
    </source>
</evidence>
<comment type="subcellular location">
    <subcellularLocation>
        <location evidence="1 14">Cell outer membrane</location>
        <topology evidence="1 14">Multi-pass membrane protein</topology>
    </subcellularLocation>
</comment>
<dbReference type="Pfam" id="PF00593">
    <property type="entry name" value="TonB_dep_Rec_b-barrel"/>
    <property type="match status" value="1"/>
</dbReference>
<keyword evidence="9" id="KW-0406">Ion transport</keyword>
<dbReference type="InterPro" id="IPR036942">
    <property type="entry name" value="Beta-barrel_TonB_sf"/>
</dbReference>
<evidence type="ECO:0000256" key="7">
    <source>
        <dbReference type="ARBA" id="ARBA00022729"/>
    </source>
</evidence>
<evidence type="ECO:0000256" key="5">
    <source>
        <dbReference type="ARBA" id="ARBA00022496"/>
    </source>
</evidence>
<evidence type="ECO:0000259" key="18">
    <source>
        <dbReference type="Pfam" id="PF07715"/>
    </source>
</evidence>
<evidence type="ECO:0000256" key="4">
    <source>
        <dbReference type="ARBA" id="ARBA00022452"/>
    </source>
</evidence>